<keyword evidence="1" id="KW-1134">Transmembrane beta strand</keyword>
<dbReference type="NCBIfam" id="TIGR04056">
    <property type="entry name" value="OMP_RagA_SusC"/>
    <property type="match status" value="1"/>
</dbReference>
<organism evidence="3 4">
    <name type="scientific">Bacteroides caccae</name>
    <dbReference type="NCBI Taxonomy" id="47678"/>
    <lineage>
        <taxon>Bacteria</taxon>
        <taxon>Pseudomonadati</taxon>
        <taxon>Bacteroidota</taxon>
        <taxon>Bacteroidia</taxon>
        <taxon>Bacteroidales</taxon>
        <taxon>Bacteroidaceae</taxon>
        <taxon>Bacteroides</taxon>
    </lineage>
</organism>
<comment type="similarity">
    <text evidence="1">Belongs to the TonB-dependent receptor family.</text>
</comment>
<protein>
    <submittedName>
        <fullName evidence="3">TonB-dependent receptor</fullName>
    </submittedName>
</protein>
<dbReference type="SUPFAM" id="SSF49464">
    <property type="entry name" value="Carboxypeptidase regulatory domain-like"/>
    <property type="match status" value="1"/>
</dbReference>
<dbReference type="EMBL" id="QRKD01000001">
    <property type="protein sequence ID" value="RHH95384.1"/>
    <property type="molecule type" value="Genomic_DNA"/>
</dbReference>
<evidence type="ECO:0000259" key="2">
    <source>
        <dbReference type="Pfam" id="PF07715"/>
    </source>
</evidence>
<evidence type="ECO:0000256" key="1">
    <source>
        <dbReference type="PROSITE-ProRule" id="PRU01360"/>
    </source>
</evidence>
<dbReference type="RefSeq" id="WP_122294775.1">
    <property type="nucleotide sequence ID" value="NZ_CAXSLD010000001.1"/>
</dbReference>
<keyword evidence="1" id="KW-0998">Cell outer membrane</keyword>
<dbReference type="GO" id="GO:0009279">
    <property type="term" value="C:cell outer membrane"/>
    <property type="evidence" value="ECO:0007669"/>
    <property type="project" value="UniProtKB-SubCell"/>
</dbReference>
<name>A0A414Z4G2_9BACE</name>
<dbReference type="Pfam" id="PF07715">
    <property type="entry name" value="Plug"/>
    <property type="match status" value="1"/>
</dbReference>
<keyword evidence="1" id="KW-0813">Transport</keyword>
<dbReference type="PROSITE" id="PS52016">
    <property type="entry name" value="TONB_DEPENDENT_REC_3"/>
    <property type="match status" value="1"/>
</dbReference>
<dbReference type="InterPro" id="IPR012910">
    <property type="entry name" value="Plug_dom"/>
</dbReference>
<sequence>MKEKKFLFSRIVGVLLLILISTLPHSVVFANTEMPNSIVQATLQNLKGKIVDATGEPLPGATVQLKGSTKGVISDMDGNFEFSNCSAGSILIVSFVGMETKEIKYNGEDFLKITLKPKTDELDEVTVVAFAKQKKESVVASITTVKPAELRVPSSNLTTALAGRVAGLISFQPSGEPGQDNANFFIRGITTFGADAKKDPLILIDGIELTTDDLARLNTDDIAAFSIMKDATATALYGARGANGVILVTTKEGKEGKVSVNARVETSFSSPTERVKIADPVTYMRMQNEAIKTRDPMGLAMYSEEKISMTAAGRYPHLFPAINWYDTMLKDVTSNQRANVSLSGGGPLARYYVAANISHDNGNIKVDKRNNYNNNISLIKYAFRSNINLNLTKSTELYLKLSASFDDYNGPIDGGTEVYRMAMQANPVLFQPYYEADEQYSNVRHILYGNYGDGNYVNPYAQVQRGYREYSKNTMLAQLGFKQQLDMVTEGLSARAFVNIDRYAEFSARREWTPFYYGISNYKLLDGSYTLKRLKSGSDGLNYAAGDRYINTAFYLEAALEYSRMFKEKHSVNGLFVYTMREAKQSNPYITSLQLSLPNRNIGFAGRMAYNYDYRYMLELNFGYNGSERFAKNNRWGFFPSIGAGWMLSNEKFFKPLRSIFDQFKIKATYGMAGNDQIGNNEDRFYYMSDVNNGADNTVNWGERLDYNPGGGFYVNRYANDQIGWEKSYKLNTGIEFTTTFGLGGNIEYFHEKRDNILLGRTIPSTTGITQGVKANLGEAKGSGIDMEINYDKIINKDFWLQARGTFTYAASEVLVWEEPDYTDTPWVSAVGQSIGRIGGYIAERLFIDEEEVKNSPVQFGDYTAGDIKYRDVNNDGKINELDKVTIGFPNTPQINYGFGVSAGYKGVDISCFFQGSARQSFLLNIPEITPFHNIRGDGLIGANVILQDIANSYWSETNPNPYAFWPRLQNGVNENNNQPSTWWLQDAGFLRLKSVEIGYTFPQKVLKKLGMNNLRLYCSGTNLLCWSKFKMWDPELAGSGLNYPLQRVFNVGLNLGF</sequence>
<dbReference type="Gene3D" id="2.170.130.10">
    <property type="entry name" value="TonB-dependent receptor, plug domain"/>
    <property type="match status" value="1"/>
</dbReference>
<dbReference type="Pfam" id="PF13715">
    <property type="entry name" value="CarbopepD_reg_2"/>
    <property type="match status" value="1"/>
</dbReference>
<dbReference type="Gene3D" id="2.60.40.1120">
    <property type="entry name" value="Carboxypeptidase-like, regulatory domain"/>
    <property type="match status" value="1"/>
</dbReference>
<keyword evidence="1" id="KW-0472">Membrane</keyword>
<dbReference type="Proteomes" id="UP000283512">
    <property type="component" value="Unassembled WGS sequence"/>
</dbReference>
<dbReference type="FunFam" id="2.170.130.10:FF:000003">
    <property type="entry name" value="SusC/RagA family TonB-linked outer membrane protein"/>
    <property type="match status" value="1"/>
</dbReference>
<keyword evidence="3" id="KW-0675">Receptor</keyword>
<accession>A0A414Z4G2</accession>
<evidence type="ECO:0000313" key="4">
    <source>
        <dbReference type="Proteomes" id="UP000283512"/>
    </source>
</evidence>
<comment type="subcellular location">
    <subcellularLocation>
        <location evidence="1">Cell outer membrane</location>
        <topology evidence="1">Multi-pass membrane protein</topology>
    </subcellularLocation>
</comment>
<gene>
    <name evidence="3" type="ORF">DW190_00295</name>
</gene>
<dbReference type="NCBIfam" id="TIGR04057">
    <property type="entry name" value="SusC_RagA_signa"/>
    <property type="match status" value="1"/>
</dbReference>
<dbReference type="AlphaFoldDB" id="A0A414Z4G2"/>
<dbReference type="InterPro" id="IPR023996">
    <property type="entry name" value="TonB-dep_OMP_SusC/RagA"/>
</dbReference>
<proteinExistence type="inferred from homology"/>
<reference evidence="3 4" key="1">
    <citation type="submission" date="2018-08" db="EMBL/GenBank/DDBJ databases">
        <title>A genome reference for cultivated species of the human gut microbiota.</title>
        <authorList>
            <person name="Zou Y."/>
            <person name="Xue W."/>
            <person name="Luo G."/>
        </authorList>
    </citation>
    <scope>NUCLEOTIDE SEQUENCE [LARGE SCALE GENOMIC DNA]</scope>
    <source>
        <strain evidence="3 4">AM16-49B</strain>
    </source>
</reference>
<evidence type="ECO:0000313" key="3">
    <source>
        <dbReference type="EMBL" id="RHH95384.1"/>
    </source>
</evidence>
<feature type="domain" description="TonB-dependent receptor plug" evidence="2">
    <location>
        <begin position="135"/>
        <end position="245"/>
    </location>
</feature>
<comment type="caution">
    <text evidence="3">The sequence shown here is derived from an EMBL/GenBank/DDBJ whole genome shotgun (WGS) entry which is preliminary data.</text>
</comment>
<dbReference type="InterPro" id="IPR008969">
    <property type="entry name" value="CarboxyPept-like_regulatory"/>
</dbReference>
<dbReference type="InterPro" id="IPR037066">
    <property type="entry name" value="Plug_dom_sf"/>
</dbReference>
<dbReference type="InterPro" id="IPR039426">
    <property type="entry name" value="TonB-dep_rcpt-like"/>
</dbReference>
<dbReference type="InterPro" id="IPR023997">
    <property type="entry name" value="TonB-dep_OMP_SusC/RagA_CS"/>
</dbReference>
<dbReference type="FunFam" id="2.60.40.1120:FF:000003">
    <property type="entry name" value="Outer membrane protein Omp121"/>
    <property type="match status" value="1"/>
</dbReference>
<dbReference type="SUPFAM" id="SSF56935">
    <property type="entry name" value="Porins"/>
    <property type="match status" value="1"/>
</dbReference>
<keyword evidence="1" id="KW-0812">Transmembrane</keyword>